<keyword evidence="1" id="KW-0472">Membrane</keyword>
<feature type="transmembrane region" description="Helical" evidence="1">
    <location>
        <begin position="143"/>
        <end position="161"/>
    </location>
</feature>
<evidence type="ECO:0000256" key="1">
    <source>
        <dbReference type="SAM" id="Phobius"/>
    </source>
</evidence>
<proteinExistence type="predicted"/>
<dbReference type="AlphaFoldDB" id="A0A1F8DQX2"/>
<accession>A0A1F8DQX2</accession>
<keyword evidence="1" id="KW-1133">Transmembrane helix</keyword>
<feature type="transmembrane region" description="Helical" evidence="1">
    <location>
        <begin position="173"/>
        <end position="200"/>
    </location>
</feature>
<organism evidence="2 3">
    <name type="scientific">Candidatus Wolfebacteria bacterium RIFCSPLOWO2_01_FULL_45_19</name>
    <dbReference type="NCBI Taxonomy" id="1802557"/>
    <lineage>
        <taxon>Bacteria</taxon>
        <taxon>Candidatus Wolfeibacteriota</taxon>
    </lineage>
</organism>
<feature type="transmembrane region" description="Helical" evidence="1">
    <location>
        <begin position="354"/>
        <end position="372"/>
    </location>
</feature>
<dbReference type="EMBL" id="MGIR01000005">
    <property type="protein sequence ID" value="OGM91017.1"/>
    <property type="molecule type" value="Genomic_DNA"/>
</dbReference>
<feature type="transmembrane region" description="Helical" evidence="1">
    <location>
        <begin position="91"/>
        <end position="109"/>
    </location>
</feature>
<dbReference type="Proteomes" id="UP000178946">
    <property type="component" value="Unassembled WGS sequence"/>
</dbReference>
<feature type="transmembrane region" description="Helical" evidence="1">
    <location>
        <begin position="265"/>
        <end position="282"/>
    </location>
</feature>
<reference evidence="2 3" key="1">
    <citation type="journal article" date="2016" name="Nat. Commun.">
        <title>Thousands of microbial genomes shed light on interconnected biogeochemical processes in an aquifer system.</title>
        <authorList>
            <person name="Anantharaman K."/>
            <person name="Brown C.T."/>
            <person name="Hug L.A."/>
            <person name="Sharon I."/>
            <person name="Castelle C.J."/>
            <person name="Probst A.J."/>
            <person name="Thomas B.C."/>
            <person name="Singh A."/>
            <person name="Wilkins M.J."/>
            <person name="Karaoz U."/>
            <person name="Brodie E.L."/>
            <person name="Williams K.H."/>
            <person name="Hubbard S.S."/>
            <person name="Banfield J.F."/>
        </authorList>
    </citation>
    <scope>NUCLEOTIDE SEQUENCE [LARGE SCALE GENOMIC DNA]</scope>
</reference>
<keyword evidence="1" id="KW-0812">Transmembrane</keyword>
<feature type="transmembrane region" description="Helical" evidence="1">
    <location>
        <begin position="294"/>
        <end position="314"/>
    </location>
</feature>
<evidence type="ECO:0000313" key="2">
    <source>
        <dbReference type="EMBL" id="OGM91017.1"/>
    </source>
</evidence>
<comment type="caution">
    <text evidence="2">The sequence shown here is derived from an EMBL/GenBank/DDBJ whole genome shotgun (WGS) entry which is preliminary data.</text>
</comment>
<name>A0A1F8DQX2_9BACT</name>
<feature type="transmembrane region" description="Helical" evidence="1">
    <location>
        <begin position="7"/>
        <end position="26"/>
    </location>
</feature>
<feature type="transmembrane region" description="Helical" evidence="1">
    <location>
        <begin position="206"/>
        <end position="227"/>
    </location>
</feature>
<feature type="transmembrane region" description="Helical" evidence="1">
    <location>
        <begin position="116"/>
        <end position="137"/>
    </location>
</feature>
<dbReference type="STRING" id="1802557.A3A20_00350"/>
<protein>
    <submittedName>
        <fullName evidence="2">Uncharacterized protein</fullName>
    </submittedName>
</protein>
<evidence type="ECO:0000313" key="3">
    <source>
        <dbReference type="Proteomes" id="UP000178946"/>
    </source>
</evidence>
<feature type="transmembrane region" description="Helical" evidence="1">
    <location>
        <begin position="320"/>
        <end position="338"/>
    </location>
</feature>
<sequence>MNKHWPFFAAIFVFVAGMALLILISLQKTGGVFAYALDDIYIHMAISKNLALNGAWGINAGEFSSSASSILYPLIIAASFVVFGVNEISPLAINIIFGLLSILAAYFILKKTDMPPAWTFAALLFFVFATPFFIVALTGLEHMIQIAVFLFFVYLATRAIASEKPSGKEIAALALLAAILTSVRYESMFVLFVVCGLFILKKQWNTAFVLGAIGMLPIVIFGLYAVAQGSYFFPNPVLLKAKFEHFAIWDLMKLGYYALSNMAESHILLLLAGALSAFAMRVRNHIAFWSQQQLMVVIFAATTLLHLTFAQTGWFYRYEAYLVALGIIIVSTGIYEYFRNKDILAMLKLKTNPLFFGTLVAIFFALSLPYVFRAGSAVATPQAMKNIYEQHYQLGLFIQKYYGGETIVANDIGFISFLPNAYIIDWVGLGNVDVTRARRNGNFTREWMEDYARSKNAKLAVMHDVWFANTGVPQSWTKIGEWKVTSGAPFIARNVAFYSTDRNEIEGLRQYFADFSANELPNSVEATKYF</sequence>
<gene>
    <name evidence="2" type="ORF">A3A20_00350</name>
</gene>
<feature type="transmembrane region" description="Helical" evidence="1">
    <location>
        <begin position="63"/>
        <end position="85"/>
    </location>
</feature>